<reference evidence="1 2" key="1">
    <citation type="submission" date="2016-06" db="EMBL/GenBank/DDBJ databases">
        <title>Comparative genomics of the ectomycorrhizal sister species Rhizopogon vinicolor and Rhizopogon vesiculosus (Basidiomycota: Boletales) reveals a divergence of the mating type B locus.</title>
        <authorList>
            <consortium name="DOE Joint Genome Institute"/>
            <person name="Mujic A.B."/>
            <person name="Kuo A."/>
            <person name="Tritt A."/>
            <person name="Lipzen A."/>
            <person name="Chen C."/>
            <person name="Johnson J."/>
            <person name="Sharma A."/>
            <person name="Barry K."/>
            <person name="Grigoriev I.V."/>
            <person name="Spatafora J.W."/>
        </authorList>
    </citation>
    <scope>NUCLEOTIDE SEQUENCE [LARGE SCALE GENOMIC DNA]</scope>
    <source>
        <strain evidence="1 2">AM-OR11-026</strain>
    </source>
</reference>
<keyword evidence="2" id="KW-1185">Reference proteome</keyword>
<dbReference type="InParanoid" id="A0A1B7MU35"/>
<evidence type="ECO:0000313" key="1">
    <source>
        <dbReference type="EMBL" id="OAX36067.1"/>
    </source>
</evidence>
<name>A0A1B7MU35_9AGAM</name>
<organism evidence="1 2">
    <name type="scientific">Rhizopogon vinicolor AM-OR11-026</name>
    <dbReference type="NCBI Taxonomy" id="1314800"/>
    <lineage>
        <taxon>Eukaryota</taxon>
        <taxon>Fungi</taxon>
        <taxon>Dikarya</taxon>
        <taxon>Basidiomycota</taxon>
        <taxon>Agaricomycotina</taxon>
        <taxon>Agaricomycetes</taxon>
        <taxon>Agaricomycetidae</taxon>
        <taxon>Boletales</taxon>
        <taxon>Suillineae</taxon>
        <taxon>Rhizopogonaceae</taxon>
        <taxon>Rhizopogon</taxon>
    </lineage>
</organism>
<dbReference type="AlphaFoldDB" id="A0A1B7MU35"/>
<evidence type="ECO:0000313" key="2">
    <source>
        <dbReference type="Proteomes" id="UP000092154"/>
    </source>
</evidence>
<proteinExistence type="predicted"/>
<gene>
    <name evidence="1" type="ORF">K503DRAFT_858220</name>
</gene>
<dbReference type="EMBL" id="KV448444">
    <property type="protein sequence ID" value="OAX36067.1"/>
    <property type="molecule type" value="Genomic_DNA"/>
</dbReference>
<dbReference type="Proteomes" id="UP000092154">
    <property type="component" value="Unassembled WGS sequence"/>
</dbReference>
<sequence length="215" mass="25034">MIKTIASRHILVPHLQYVLRRPQLPLVPIWHTEAFAKWFEAVLLRPITNGINVCRRTGIVDSASGSIANYEDRGSQQAAKLVQTAGQIPLHQNISKQHPNHCFKKSPSSWVEAELQSNTFRSLLTRILIMLSGTGLEDMFKSYPDVVASEARQTTIRIAVTAWQRQRLLVKMFRRPRRHLRKMHETVSNPSHVIICWYFREWQQYLHTFFPLELN</sequence>
<accession>A0A1B7MU35</accession>
<protein>
    <submittedName>
        <fullName evidence="1">Uncharacterized protein</fullName>
    </submittedName>
</protein>